<dbReference type="Pfam" id="PF02870">
    <property type="entry name" value="Methyltransf_1N"/>
    <property type="match status" value="1"/>
</dbReference>
<evidence type="ECO:0000256" key="6">
    <source>
        <dbReference type="ARBA" id="ARBA00022763"/>
    </source>
</evidence>
<dbReference type="EC" id="2.1.1.63" evidence="9"/>
<name>A0A2N3I2M2_9BACT</name>
<evidence type="ECO:0000313" key="13">
    <source>
        <dbReference type="Proteomes" id="UP000233535"/>
    </source>
</evidence>
<evidence type="ECO:0000259" key="11">
    <source>
        <dbReference type="Pfam" id="PF02870"/>
    </source>
</evidence>
<keyword evidence="3 9" id="KW-0963">Cytoplasm</keyword>
<keyword evidence="6 9" id="KW-0227">DNA damage</keyword>
<organism evidence="12 13">
    <name type="scientific">Labilibaculum filiforme</name>
    <dbReference type="NCBI Taxonomy" id="1940526"/>
    <lineage>
        <taxon>Bacteria</taxon>
        <taxon>Pseudomonadati</taxon>
        <taxon>Bacteroidota</taxon>
        <taxon>Bacteroidia</taxon>
        <taxon>Marinilabiliales</taxon>
        <taxon>Marinifilaceae</taxon>
        <taxon>Labilibaculum</taxon>
    </lineage>
</organism>
<dbReference type="InterPro" id="IPR036217">
    <property type="entry name" value="MethylDNA_cys_MeTrfase_DNAb"/>
</dbReference>
<dbReference type="GO" id="GO:0005737">
    <property type="term" value="C:cytoplasm"/>
    <property type="evidence" value="ECO:0007669"/>
    <property type="project" value="UniProtKB-SubCell"/>
</dbReference>
<reference evidence="12 13" key="1">
    <citation type="journal article" date="2017" name="Front. Microbiol.">
        <title>Labilibaculum manganireducens gen. nov., sp. nov. and Labilibaculum filiforme sp. nov., Novel Bacteroidetes Isolated from Subsurface Sediments of the Baltic Sea.</title>
        <authorList>
            <person name="Vandieken V."/>
            <person name="Marshall I.P."/>
            <person name="Niemann H."/>
            <person name="Engelen B."/>
            <person name="Cypionka H."/>
        </authorList>
    </citation>
    <scope>NUCLEOTIDE SEQUENCE [LARGE SCALE GENOMIC DNA]</scope>
    <source>
        <strain evidence="12 13">59.16B</strain>
    </source>
</reference>
<dbReference type="PROSITE" id="PS00374">
    <property type="entry name" value="MGMT"/>
    <property type="match status" value="1"/>
</dbReference>
<dbReference type="InterPro" id="IPR036631">
    <property type="entry name" value="MGMT_N_sf"/>
</dbReference>
<gene>
    <name evidence="12" type="ORF">BZG02_06510</name>
</gene>
<comment type="catalytic activity">
    <reaction evidence="8 9">
        <text>a 6-O-methyl-2'-deoxyguanosine in DNA + L-cysteinyl-[protein] = S-methyl-L-cysteinyl-[protein] + a 2'-deoxyguanosine in DNA</text>
        <dbReference type="Rhea" id="RHEA:24000"/>
        <dbReference type="Rhea" id="RHEA-COMP:10131"/>
        <dbReference type="Rhea" id="RHEA-COMP:10132"/>
        <dbReference type="Rhea" id="RHEA-COMP:11367"/>
        <dbReference type="Rhea" id="RHEA-COMP:11368"/>
        <dbReference type="ChEBI" id="CHEBI:29950"/>
        <dbReference type="ChEBI" id="CHEBI:82612"/>
        <dbReference type="ChEBI" id="CHEBI:85445"/>
        <dbReference type="ChEBI" id="CHEBI:85448"/>
        <dbReference type="EC" id="2.1.1.63"/>
    </reaction>
</comment>
<dbReference type="Gene3D" id="1.10.10.10">
    <property type="entry name" value="Winged helix-like DNA-binding domain superfamily/Winged helix DNA-binding domain"/>
    <property type="match status" value="1"/>
</dbReference>
<dbReference type="PANTHER" id="PTHR10815">
    <property type="entry name" value="METHYLATED-DNA--PROTEIN-CYSTEINE METHYLTRANSFERASE"/>
    <property type="match status" value="1"/>
</dbReference>
<keyword evidence="4 9" id="KW-0489">Methyltransferase</keyword>
<evidence type="ECO:0000256" key="2">
    <source>
        <dbReference type="ARBA" id="ARBA00008711"/>
    </source>
</evidence>
<dbReference type="SUPFAM" id="SSF53155">
    <property type="entry name" value="Methylated DNA-protein cysteine methyltransferase domain"/>
    <property type="match status" value="1"/>
</dbReference>
<evidence type="ECO:0000256" key="7">
    <source>
        <dbReference type="ARBA" id="ARBA00023204"/>
    </source>
</evidence>
<dbReference type="Gene3D" id="3.30.160.70">
    <property type="entry name" value="Methylated DNA-protein cysteine methyltransferase domain"/>
    <property type="match status" value="1"/>
</dbReference>
<sequence>MYYDILPSPMGNLLLVASDSGLKQILFDSENQKEQIKTNWVNDANKLKPIADQLIAYFNKERTTFDIKLAPEGTAFQKQIWNQLLNIPYGKTCSYQDIAIAISKPSACRAIGMANSKNPIPIIIPCHRVIGKNGKLTGYAGGLPAKAILLGIENIDHSPSKEQYLLF</sequence>
<dbReference type="CDD" id="cd06445">
    <property type="entry name" value="ATase"/>
    <property type="match status" value="1"/>
</dbReference>
<dbReference type="FunFam" id="1.10.10.10:FF:000214">
    <property type="entry name" value="Methylated-DNA--protein-cysteine methyltransferase"/>
    <property type="match status" value="1"/>
</dbReference>
<dbReference type="InterPro" id="IPR023546">
    <property type="entry name" value="MGMT"/>
</dbReference>
<keyword evidence="13" id="KW-1185">Reference proteome</keyword>
<evidence type="ECO:0000256" key="1">
    <source>
        <dbReference type="ARBA" id="ARBA00001286"/>
    </source>
</evidence>
<feature type="domain" description="Methylguanine DNA methyltransferase ribonuclease-like" evidence="11">
    <location>
        <begin position="1"/>
        <end position="70"/>
    </location>
</feature>
<proteinExistence type="inferred from homology"/>
<comment type="catalytic activity">
    <reaction evidence="1 9">
        <text>a 4-O-methyl-thymidine in DNA + L-cysteinyl-[protein] = a thymidine in DNA + S-methyl-L-cysteinyl-[protein]</text>
        <dbReference type="Rhea" id="RHEA:53428"/>
        <dbReference type="Rhea" id="RHEA-COMP:10131"/>
        <dbReference type="Rhea" id="RHEA-COMP:10132"/>
        <dbReference type="Rhea" id="RHEA-COMP:13555"/>
        <dbReference type="Rhea" id="RHEA-COMP:13556"/>
        <dbReference type="ChEBI" id="CHEBI:29950"/>
        <dbReference type="ChEBI" id="CHEBI:82612"/>
        <dbReference type="ChEBI" id="CHEBI:137386"/>
        <dbReference type="ChEBI" id="CHEBI:137387"/>
        <dbReference type="EC" id="2.1.1.63"/>
    </reaction>
</comment>
<dbReference type="InterPro" id="IPR036388">
    <property type="entry name" value="WH-like_DNA-bd_sf"/>
</dbReference>
<comment type="miscellaneous">
    <text evidence="9">This enzyme catalyzes only one turnover and therefore is not strictly catalytic. According to one definition, an enzyme is a biocatalyst that acts repeatedly and over many reaction cycles.</text>
</comment>
<evidence type="ECO:0000313" key="12">
    <source>
        <dbReference type="EMBL" id="PKQ64546.1"/>
    </source>
</evidence>
<dbReference type="AlphaFoldDB" id="A0A2N3I2M2"/>
<evidence type="ECO:0000259" key="10">
    <source>
        <dbReference type="Pfam" id="PF01035"/>
    </source>
</evidence>
<dbReference type="InterPro" id="IPR001497">
    <property type="entry name" value="MethylDNA_cys_MeTrfase_AS"/>
</dbReference>
<dbReference type="Proteomes" id="UP000233535">
    <property type="component" value="Unassembled WGS sequence"/>
</dbReference>
<dbReference type="NCBIfam" id="TIGR00589">
    <property type="entry name" value="ogt"/>
    <property type="match status" value="1"/>
</dbReference>
<feature type="domain" description="Methylated-DNA-[protein]-cysteine S-methyltransferase DNA binding" evidence="10">
    <location>
        <begin position="75"/>
        <end position="154"/>
    </location>
</feature>
<keyword evidence="5 9" id="KW-0808">Transferase</keyword>
<comment type="subcellular location">
    <subcellularLocation>
        <location evidence="9">Cytoplasm</location>
    </subcellularLocation>
</comment>
<protein>
    <recommendedName>
        <fullName evidence="9">Methylated-DNA--protein-cysteine methyltransferase</fullName>
        <ecNumber evidence="9">2.1.1.63</ecNumber>
    </recommendedName>
    <alternativeName>
        <fullName evidence="9">6-O-methylguanine-DNA methyltransferase</fullName>
        <shortName evidence="9">MGMT</shortName>
    </alternativeName>
    <alternativeName>
        <fullName evidence="9">O-6-methylguanine-DNA-alkyltransferase</fullName>
    </alternativeName>
</protein>
<feature type="active site" description="Nucleophile; methyl group acceptor" evidence="9">
    <location>
        <position position="126"/>
    </location>
</feature>
<dbReference type="EMBL" id="MVDD01000003">
    <property type="protein sequence ID" value="PKQ64546.1"/>
    <property type="molecule type" value="Genomic_DNA"/>
</dbReference>
<accession>A0A2N3I2M2</accession>
<dbReference type="Pfam" id="PF01035">
    <property type="entry name" value="DNA_binding_1"/>
    <property type="match status" value="1"/>
</dbReference>
<dbReference type="GO" id="GO:0003908">
    <property type="term" value="F:methylated-DNA-[protein]-cysteine S-methyltransferase activity"/>
    <property type="evidence" value="ECO:0007669"/>
    <property type="project" value="UniProtKB-UniRule"/>
</dbReference>
<evidence type="ECO:0000256" key="8">
    <source>
        <dbReference type="ARBA" id="ARBA00049348"/>
    </source>
</evidence>
<dbReference type="HAMAP" id="MF_00772">
    <property type="entry name" value="OGT"/>
    <property type="match status" value="1"/>
</dbReference>
<keyword evidence="7 9" id="KW-0234">DNA repair</keyword>
<evidence type="ECO:0000256" key="9">
    <source>
        <dbReference type="HAMAP-Rule" id="MF_00772"/>
    </source>
</evidence>
<comment type="caution">
    <text evidence="12">The sequence shown here is derived from an EMBL/GenBank/DDBJ whole genome shotgun (WGS) entry which is preliminary data.</text>
</comment>
<comment type="similarity">
    <text evidence="2 9">Belongs to the MGMT family.</text>
</comment>
<evidence type="ECO:0000256" key="4">
    <source>
        <dbReference type="ARBA" id="ARBA00022603"/>
    </source>
</evidence>
<dbReference type="GO" id="GO:0032259">
    <property type="term" value="P:methylation"/>
    <property type="evidence" value="ECO:0007669"/>
    <property type="project" value="UniProtKB-KW"/>
</dbReference>
<comment type="function">
    <text evidence="9">Involved in the cellular defense against the biological effects of O6-methylguanine (O6-MeG) and O4-methylthymine (O4-MeT) in DNA. Repairs the methylated nucleobase in DNA by stoichiometrically transferring the methyl group to a cysteine residue in the enzyme. This is a suicide reaction: the enzyme is irreversibly inactivated.</text>
</comment>
<dbReference type="GO" id="GO:0006307">
    <property type="term" value="P:DNA alkylation repair"/>
    <property type="evidence" value="ECO:0007669"/>
    <property type="project" value="UniProtKB-UniRule"/>
</dbReference>
<dbReference type="InterPro" id="IPR014048">
    <property type="entry name" value="MethylDNA_cys_MeTrfase_DNA-bd"/>
</dbReference>
<evidence type="ECO:0000256" key="5">
    <source>
        <dbReference type="ARBA" id="ARBA00022679"/>
    </source>
</evidence>
<dbReference type="PANTHER" id="PTHR10815:SF5">
    <property type="entry name" value="METHYLATED-DNA--PROTEIN-CYSTEINE METHYLTRANSFERASE"/>
    <property type="match status" value="1"/>
</dbReference>
<evidence type="ECO:0000256" key="3">
    <source>
        <dbReference type="ARBA" id="ARBA00022490"/>
    </source>
</evidence>
<dbReference type="InterPro" id="IPR008332">
    <property type="entry name" value="MethylG_MeTrfase_N"/>
</dbReference>
<dbReference type="SUPFAM" id="SSF46767">
    <property type="entry name" value="Methylated DNA-protein cysteine methyltransferase, C-terminal domain"/>
    <property type="match status" value="1"/>
</dbReference>